<evidence type="ECO:0000256" key="1">
    <source>
        <dbReference type="SAM" id="SignalP"/>
    </source>
</evidence>
<organism evidence="2 3">
    <name type="scientific">Sphingomonas leidyi</name>
    <dbReference type="NCBI Taxonomy" id="68569"/>
    <lineage>
        <taxon>Bacteria</taxon>
        <taxon>Pseudomonadati</taxon>
        <taxon>Pseudomonadota</taxon>
        <taxon>Alphaproteobacteria</taxon>
        <taxon>Sphingomonadales</taxon>
        <taxon>Sphingomonadaceae</taxon>
        <taxon>Sphingomonas</taxon>
    </lineage>
</organism>
<feature type="signal peptide" evidence="1">
    <location>
        <begin position="1"/>
        <end position="20"/>
    </location>
</feature>
<dbReference type="Proteomes" id="UP000564677">
    <property type="component" value="Unassembled WGS sequence"/>
</dbReference>
<feature type="chain" id="PRO_5031082096" evidence="1">
    <location>
        <begin position="21"/>
        <end position="305"/>
    </location>
</feature>
<comment type="caution">
    <text evidence="2">The sequence shown here is derived from an EMBL/GenBank/DDBJ whole genome shotgun (WGS) entry which is preliminary data.</text>
</comment>
<sequence length="305" mass="32631">MLRSIICLLLTLLAIEPAWGQPLQTFTSNSGAIAFRYPQGWNVIATDRQPSRYIENYAVQPAGQDFTGRPGQVVVRIFDPMYVVEEARVRLPASPDVLFQRFVQAMPGGSGATFGRRTYGGVTYLFASDTSNGFETDYAAVSVGGYLNVAGMAASLRDAPGRLPLLFQTVASMSMPWPSRPLDGAGAAVKNWYRVLRLGDSRALPPLACSQAQMSMLLMSFASPGSMDLVARASHGFDFSGLRFQTVASGARGSVVRVGGNIAAANGSVTPIYQNGRILGGSNSLFVKLENGAWKVCGPVRGGYR</sequence>
<evidence type="ECO:0000313" key="2">
    <source>
        <dbReference type="EMBL" id="NIJ64199.1"/>
    </source>
</evidence>
<proteinExistence type="predicted"/>
<evidence type="ECO:0000313" key="3">
    <source>
        <dbReference type="Proteomes" id="UP000564677"/>
    </source>
</evidence>
<dbReference type="EMBL" id="JAASQV010000001">
    <property type="protein sequence ID" value="NIJ64199.1"/>
    <property type="molecule type" value="Genomic_DNA"/>
</dbReference>
<accession>A0A7X5ZUZ8</accession>
<keyword evidence="1" id="KW-0732">Signal</keyword>
<gene>
    <name evidence="2" type="ORF">FHR20_001130</name>
</gene>
<name>A0A7X5ZUZ8_9SPHN</name>
<dbReference type="RefSeq" id="WP_167298586.1">
    <property type="nucleotide sequence ID" value="NZ_JAASQV010000001.1"/>
</dbReference>
<keyword evidence="3" id="KW-1185">Reference proteome</keyword>
<dbReference type="AlphaFoldDB" id="A0A7X5ZUZ8"/>
<protein>
    <submittedName>
        <fullName evidence="2">Uncharacterized protein</fullName>
    </submittedName>
</protein>
<reference evidence="2 3" key="1">
    <citation type="submission" date="2020-03" db="EMBL/GenBank/DDBJ databases">
        <title>Genomic Encyclopedia of Type Strains, Phase IV (KMG-IV): sequencing the most valuable type-strain genomes for metagenomic binning, comparative biology and taxonomic classification.</title>
        <authorList>
            <person name="Goeker M."/>
        </authorList>
    </citation>
    <scope>NUCLEOTIDE SEQUENCE [LARGE SCALE GENOMIC DNA]</scope>
    <source>
        <strain evidence="2 3">DSM 4733</strain>
    </source>
</reference>